<organism evidence="1 2">
    <name type="scientific">Ktedonobacter robiniae</name>
    <dbReference type="NCBI Taxonomy" id="2778365"/>
    <lineage>
        <taxon>Bacteria</taxon>
        <taxon>Bacillati</taxon>
        <taxon>Chloroflexota</taxon>
        <taxon>Ktedonobacteria</taxon>
        <taxon>Ktedonobacterales</taxon>
        <taxon>Ktedonobacteraceae</taxon>
        <taxon>Ktedonobacter</taxon>
    </lineage>
</organism>
<evidence type="ECO:0000313" key="1">
    <source>
        <dbReference type="EMBL" id="GHO58741.1"/>
    </source>
</evidence>
<dbReference type="EMBL" id="BNJG01000003">
    <property type="protein sequence ID" value="GHO58741.1"/>
    <property type="molecule type" value="Genomic_DNA"/>
</dbReference>
<proteinExistence type="predicted"/>
<dbReference type="Proteomes" id="UP000654345">
    <property type="component" value="Unassembled WGS sequence"/>
</dbReference>
<keyword evidence="2" id="KW-1185">Reference proteome</keyword>
<protein>
    <submittedName>
        <fullName evidence="1">Uncharacterized protein</fullName>
    </submittedName>
</protein>
<comment type="caution">
    <text evidence="1">The sequence shown here is derived from an EMBL/GenBank/DDBJ whole genome shotgun (WGS) entry which is preliminary data.</text>
</comment>
<reference evidence="1 2" key="1">
    <citation type="journal article" date="2021" name="Int. J. Syst. Evol. Microbiol.">
        <title>Reticulibacter mediterranei gen. nov., sp. nov., within the new family Reticulibacteraceae fam. nov., and Ktedonospora formicarum gen. nov., sp. nov., Ktedonobacter robiniae sp. nov., Dictyobacter formicarum sp. nov. and Dictyobacter arantiisoli sp. nov., belonging to the class Ktedonobacteria.</title>
        <authorList>
            <person name="Yabe S."/>
            <person name="Zheng Y."/>
            <person name="Wang C.M."/>
            <person name="Sakai Y."/>
            <person name="Abe K."/>
            <person name="Yokota A."/>
            <person name="Donadio S."/>
            <person name="Cavaletti L."/>
            <person name="Monciardini P."/>
        </authorList>
    </citation>
    <scope>NUCLEOTIDE SEQUENCE [LARGE SCALE GENOMIC DNA]</scope>
    <source>
        <strain evidence="1 2">SOSP1-30</strain>
    </source>
</reference>
<name>A0ABQ3V190_9CHLR</name>
<accession>A0ABQ3V190</accession>
<sequence>MTQEIAVLSLVRNSIMNLVRLMLNQHEEKIDLYGYAGQQQILSVNRNVYVGVAQGIWGY</sequence>
<evidence type="ECO:0000313" key="2">
    <source>
        <dbReference type="Proteomes" id="UP000654345"/>
    </source>
</evidence>
<gene>
    <name evidence="1" type="ORF">KSB_72160</name>
</gene>
<dbReference type="RefSeq" id="WP_201374991.1">
    <property type="nucleotide sequence ID" value="NZ_BNJG01000003.1"/>
</dbReference>